<dbReference type="PANTHER" id="PTHR24037:SF10">
    <property type="entry name" value="MUCIN-13"/>
    <property type="match status" value="1"/>
</dbReference>
<comment type="caution">
    <text evidence="9">Lacks conserved residue(s) required for the propagation of feature annotation.</text>
</comment>
<dbReference type="InterPro" id="IPR000742">
    <property type="entry name" value="EGF"/>
</dbReference>
<name>A0A8C5CAZ0_GADMO</name>
<feature type="chain" id="PRO_5034728234" evidence="12">
    <location>
        <begin position="23"/>
        <end position="575"/>
    </location>
</feature>
<reference evidence="14" key="1">
    <citation type="submission" date="2025-08" db="UniProtKB">
        <authorList>
            <consortium name="Ensembl"/>
        </authorList>
    </citation>
    <scope>IDENTIFICATION</scope>
</reference>
<keyword evidence="5" id="KW-0677">Repeat</keyword>
<dbReference type="PRINTS" id="PR01217">
    <property type="entry name" value="PRICHEXTENSN"/>
</dbReference>
<dbReference type="PANTHER" id="PTHR24037">
    <property type="entry name" value="HEART DEVELOPMENT PROTEIN WITH EGF-LIKE DOMAINS 1"/>
    <property type="match status" value="1"/>
</dbReference>
<accession>A0A8C5CAZ0</accession>
<dbReference type="AlphaFoldDB" id="A0A8C5CAZ0"/>
<evidence type="ECO:0000256" key="2">
    <source>
        <dbReference type="ARBA" id="ARBA00022475"/>
    </source>
</evidence>
<evidence type="ECO:0000256" key="6">
    <source>
        <dbReference type="ARBA" id="ARBA00023136"/>
    </source>
</evidence>
<feature type="signal peptide" evidence="12">
    <location>
        <begin position="1"/>
        <end position="22"/>
    </location>
</feature>
<dbReference type="GeneTree" id="ENSGT00710000106813"/>
<protein>
    <submittedName>
        <fullName evidence="14">Mucin-13-like</fullName>
    </submittedName>
</protein>
<evidence type="ECO:0000256" key="8">
    <source>
        <dbReference type="ARBA" id="ARBA00023180"/>
    </source>
</evidence>
<keyword evidence="4 12" id="KW-0732">Signal</keyword>
<evidence type="ECO:0000256" key="9">
    <source>
        <dbReference type="PROSITE-ProRule" id="PRU00076"/>
    </source>
</evidence>
<feature type="domain" description="EGF-like" evidence="13">
    <location>
        <begin position="146"/>
        <end position="183"/>
    </location>
</feature>
<keyword evidence="11" id="KW-0812">Transmembrane</keyword>
<dbReference type="Proteomes" id="UP000694546">
    <property type="component" value="Chromosome 18"/>
</dbReference>
<comment type="subcellular location">
    <subcellularLocation>
        <location evidence="1">Cell membrane</location>
    </subcellularLocation>
</comment>
<evidence type="ECO:0000256" key="12">
    <source>
        <dbReference type="SAM" id="SignalP"/>
    </source>
</evidence>
<keyword evidence="7" id="KW-1015">Disulfide bond</keyword>
<feature type="transmembrane region" description="Helical" evidence="11">
    <location>
        <begin position="371"/>
        <end position="396"/>
    </location>
</feature>
<feature type="compositionally biased region" description="Polar residues" evidence="10">
    <location>
        <begin position="506"/>
        <end position="516"/>
    </location>
</feature>
<feature type="region of interest" description="Disordered" evidence="10">
    <location>
        <begin position="30"/>
        <end position="158"/>
    </location>
</feature>
<dbReference type="PROSITE" id="PS50026">
    <property type="entry name" value="EGF_3"/>
    <property type="match status" value="1"/>
</dbReference>
<dbReference type="OMA" id="HKQCLIK"/>
<proteinExistence type="predicted"/>
<reference evidence="14" key="2">
    <citation type="submission" date="2025-09" db="UniProtKB">
        <authorList>
            <consortium name="Ensembl"/>
        </authorList>
    </citation>
    <scope>IDENTIFICATION</scope>
</reference>
<evidence type="ECO:0000256" key="5">
    <source>
        <dbReference type="ARBA" id="ARBA00022737"/>
    </source>
</evidence>
<keyword evidence="3 9" id="KW-0245">EGF-like domain</keyword>
<dbReference type="GO" id="GO:0005886">
    <property type="term" value="C:plasma membrane"/>
    <property type="evidence" value="ECO:0007669"/>
    <property type="project" value="UniProtKB-SubCell"/>
</dbReference>
<evidence type="ECO:0000256" key="10">
    <source>
        <dbReference type="SAM" id="MobiDB-lite"/>
    </source>
</evidence>
<sequence length="575" mass="62285">MARFKGCAFFVVFLLLVAGCQTGVPTTTPGVSTTTPGVSTTTPEVPITTTGVPTTNTGVPTTTPDVTTAPPSTSGVPTTTTGVPTTTPEVSTTTPGVPTTTPEVPTTTTGVPTTTPEVPTTTPEVPTTTTGVPTTTPDVTTAPPSTSDPCNQNSCGGGSTCQRRFNETYTCLCLVGMNYDETERQCADAKVFPGKLELRLTWDKQLKIKTSECFEKQSEIIIATLSKTFKDLDLMYLKSTVLEFNPSESVEMNLRKNKNTIATVENLFRLSSNANNSWVTDTVLKAIINDKLIASFNATNLCDRNACDKATANCKTGDEGSFNCSCVPGYLASKFSTRACFACPSGERPYNDTHCYPCAFGKSGFNCEESWQLALVIVGSVLGGLLFLMAIVVGVLSCRPSRKSSKKTSGTEEDTATYYSHSLAKAPLINPNGPMPVAANGFPKIPRATSTRDPLGGGRMEMTPNNSQLIAGPRAGHAAPHVQNRDPYEQNRATTNPYVQNREPYEQNQATTNPYVQNRDPYEQNRATTNPYVQNRDPYEQNRAMNNPYVQNQAYNNKKRGYTNSNYMHDDERSY</sequence>
<evidence type="ECO:0000259" key="13">
    <source>
        <dbReference type="PROSITE" id="PS50026"/>
    </source>
</evidence>
<keyword evidence="6 11" id="KW-0472">Membrane</keyword>
<feature type="compositionally biased region" description="Low complexity" evidence="10">
    <location>
        <begin position="30"/>
        <end position="149"/>
    </location>
</feature>
<keyword evidence="15" id="KW-1185">Reference proteome</keyword>
<organism evidence="14 15">
    <name type="scientific">Gadus morhua</name>
    <name type="common">Atlantic cod</name>
    <dbReference type="NCBI Taxonomy" id="8049"/>
    <lineage>
        <taxon>Eukaryota</taxon>
        <taxon>Metazoa</taxon>
        <taxon>Chordata</taxon>
        <taxon>Craniata</taxon>
        <taxon>Vertebrata</taxon>
        <taxon>Euteleostomi</taxon>
        <taxon>Actinopterygii</taxon>
        <taxon>Neopterygii</taxon>
        <taxon>Teleostei</taxon>
        <taxon>Neoteleostei</taxon>
        <taxon>Acanthomorphata</taxon>
        <taxon>Zeiogadaria</taxon>
        <taxon>Gadariae</taxon>
        <taxon>Gadiformes</taxon>
        <taxon>Gadoidei</taxon>
        <taxon>Gadidae</taxon>
        <taxon>Gadus</taxon>
    </lineage>
</organism>
<evidence type="ECO:0000256" key="1">
    <source>
        <dbReference type="ARBA" id="ARBA00004236"/>
    </source>
</evidence>
<evidence type="ECO:0000313" key="15">
    <source>
        <dbReference type="Proteomes" id="UP000694546"/>
    </source>
</evidence>
<keyword evidence="8" id="KW-0325">Glycoprotein</keyword>
<gene>
    <name evidence="14" type="primary">LOC115531659</name>
</gene>
<dbReference type="PROSITE" id="PS51257">
    <property type="entry name" value="PROKAR_LIPOPROTEIN"/>
    <property type="match status" value="1"/>
</dbReference>
<keyword evidence="2" id="KW-1003">Cell membrane</keyword>
<dbReference type="InterPro" id="IPR009030">
    <property type="entry name" value="Growth_fac_rcpt_cys_sf"/>
</dbReference>
<feature type="region of interest" description="Disordered" evidence="10">
    <location>
        <begin position="497"/>
        <end position="534"/>
    </location>
</feature>
<keyword evidence="11" id="KW-1133">Transmembrane helix</keyword>
<evidence type="ECO:0000256" key="11">
    <source>
        <dbReference type="SAM" id="Phobius"/>
    </source>
</evidence>
<evidence type="ECO:0000256" key="4">
    <source>
        <dbReference type="ARBA" id="ARBA00022729"/>
    </source>
</evidence>
<evidence type="ECO:0000256" key="7">
    <source>
        <dbReference type="ARBA" id="ARBA00023157"/>
    </source>
</evidence>
<dbReference type="Ensembl" id="ENSGMOT00000030333.1">
    <property type="protein sequence ID" value="ENSGMOP00000058999.1"/>
    <property type="gene ID" value="ENSGMOG00000032968.1"/>
</dbReference>
<evidence type="ECO:0000313" key="14">
    <source>
        <dbReference type="Ensembl" id="ENSGMOP00000058999.1"/>
    </source>
</evidence>
<evidence type="ECO:0000256" key="3">
    <source>
        <dbReference type="ARBA" id="ARBA00022536"/>
    </source>
</evidence>
<dbReference type="SUPFAM" id="SSF57184">
    <property type="entry name" value="Growth factor receptor domain"/>
    <property type="match status" value="1"/>
</dbReference>